<dbReference type="GO" id="GO:0004896">
    <property type="term" value="F:cytokine receptor activity"/>
    <property type="evidence" value="ECO:0007669"/>
    <property type="project" value="TreeGrafter"/>
</dbReference>
<comment type="caution">
    <text evidence="3">The sequence shown here is derived from an EMBL/GenBank/DDBJ whole genome shotgun (WGS) entry which is preliminary data.</text>
</comment>
<evidence type="ECO:0000256" key="1">
    <source>
        <dbReference type="SAM" id="Phobius"/>
    </source>
</evidence>
<dbReference type="SUPFAM" id="SSF49265">
    <property type="entry name" value="Fibronectin type III"/>
    <property type="match status" value="2"/>
</dbReference>
<reference evidence="3" key="1">
    <citation type="submission" date="2021-02" db="EMBL/GenBank/DDBJ databases">
        <title>Comparative genomics reveals that relaxation of natural selection precedes convergent phenotypic evolution of cavefish.</title>
        <authorList>
            <person name="Peng Z."/>
        </authorList>
    </citation>
    <scope>NUCLEOTIDE SEQUENCE</scope>
    <source>
        <tissue evidence="3">Muscle</tissue>
    </source>
</reference>
<dbReference type="InterPro" id="IPR050650">
    <property type="entry name" value="Type-II_Cytokine-TF_Rcpt"/>
</dbReference>
<feature type="transmembrane region" description="Helical" evidence="1">
    <location>
        <begin position="206"/>
        <end position="228"/>
    </location>
</feature>
<dbReference type="PANTHER" id="PTHR20859">
    <property type="entry name" value="INTERFERON/INTERLEUKIN RECEPTOR"/>
    <property type="match status" value="1"/>
</dbReference>
<dbReference type="Proteomes" id="UP001059041">
    <property type="component" value="Linkage Group LG2"/>
</dbReference>
<dbReference type="PANTHER" id="PTHR20859:SF93">
    <property type="entry name" value="CYTOKINE RECEPTOR FAMILY MEMBER B12-RELATED"/>
    <property type="match status" value="1"/>
</dbReference>
<dbReference type="EMBL" id="JAFHDT010000002">
    <property type="protein sequence ID" value="KAI7812554.1"/>
    <property type="molecule type" value="Genomic_DNA"/>
</dbReference>
<sequence length="411" mass="46015">MNLTVNLLDFMVTAEWIPGPGNPPGTRYTVEFIPLQSISGGKWNLQTCSDIATLKCDLTFDHQSEELFWNYFVRVKTTFKGTSSNWTTISKSFQPYGDTRLSSPDVKISTERHKISISFSHRLELQGTKPLEFLVCLFESDSVGSNSEFVALASTSKSPHIFLDVPPGKNYCVNVSASHQQALRKNNFNATECFFLSDSPIRHSGVIVFIVAMVAIAVGVTLASMYFYQKRFKIEDISIPGVLFVFAGTKMVLNFHPENINAISSMWSNAVTNTEYAPASEENDSLLYYPRECTNIIINPSSVVKQEPAVHLPDPVEEAESLNQNFSDYSLATDMEENVISEDDDTVAFISTSNLSLFTESETPQLNSVSIKLDRDAEEIESWCDEEDDVSFCDDSFSNGDYEPRVDPRVF</sequence>
<dbReference type="InterPro" id="IPR036116">
    <property type="entry name" value="FN3_sf"/>
</dbReference>
<dbReference type="InterPro" id="IPR013783">
    <property type="entry name" value="Ig-like_fold"/>
</dbReference>
<dbReference type="GO" id="GO:0005886">
    <property type="term" value="C:plasma membrane"/>
    <property type="evidence" value="ECO:0007669"/>
    <property type="project" value="TreeGrafter"/>
</dbReference>
<dbReference type="Gene3D" id="2.60.40.10">
    <property type="entry name" value="Immunoglobulins"/>
    <property type="match status" value="1"/>
</dbReference>
<organism evidence="3 4">
    <name type="scientific">Triplophysa rosa</name>
    <name type="common">Cave loach</name>
    <dbReference type="NCBI Taxonomy" id="992332"/>
    <lineage>
        <taxon>Eukaryota</taxon>
        <taxon>Metazoa</taxon>
        <taxon>Chordata</taxon>
        <taxon>Craniata</taxon>
        <taxon>Vertebrata</taxon>
        <taxon>Euteleostomi</taxon>
        <taxon>Actinopterygii</taxon>
        <taxon>Neopterygii</taxon>
        <taxon>Teleostei</taxon>
        <taxon>Ostariophysi</taxon>
        <taxon>Cypriniformes</taxon>
        <taxon>Nemacheilidae</taxon>
        <taxon>Triplophysa</taxon>
    </lineage>
</organism>
<dbReference type="Pfam" id="PF01108">
    <property type="entry name" value="Tissue_fac"/>
    <property type="match status" value="1"/>
</dbReference>
<keyword evidence="1" id="KW-1133">Transmembrane helix</keyword>
<evidence type="ECO:0000313" key="4">
    <source>
        <dbReference type="Proteomes" id="UP001059041"/>
    </source>
</evidence>
<keyword evidence="4" id="KW-1185">Reference proteome</keyword>
<dbReference type="AlphaFoldDB" id="A0A9W7X2E0"/>
<protein>
    <submittedName>
        <fullName evidence="3">Crfb12 protein</fullName>
    </submittedName>
</protein>
<evidence type="ECO:0000259" key="2">
    <source>
        <dbReference type="Pfam" id="PF01108"/>
    </source>
</evidence>
<feature type="domain" description="Fibronectin type-III" evidence="2">
    <location>
        <begin position="2"/>
        <end position="86"/>
    </location>
</feature>
<name>A0A9W7X2E0_TRIRA</name>
<keyword evidence="1" id="KW-0472">Membrane</keyword>
<keyword evidence="1" id="KW-0812">Transmembrane</keyword>
<gene>
    <name evidence="3" type="ORF">IRJ41_004315</name>
</gene>
<proteinExistence type="predicted"/>
<accession>A0A9W7X2E0</accession>
<evidence type="ECO:0000313" key="3">
    <source>
        <dbReference type="EMBL" id="KAI7812554.1"/>
    </source>
</evidence>
<dbReference type="InterPro" id="IPR003961">
    <property type="entry name" value="FN3_dom"/>
</dbReference>